<dbReference type="KEGG" id="hazt:125179167"/>
<sequence>MLEKTSHCTHLPFVTSLHWDSVWQLATASGASRYRLYSASCDREQRSQRCKLIRILAMAESSDLPPPYCYIWGDVSANPVVVKAEKPAFIDYQGADNRLVPLLLTCPVTSSMGPVAGVSISLESCSSVTNFLQFADH</sequence>
<accession>A0A979FWP0</accession>
<reference evidence="2" key="1">
    <citation type="submission" date="2025-08" db="UniProtKB">
        <authorList>
            <consortium name="RefSeq"/>
        </authorList>
    </citation>
    <scope>IDENTIFICATION</scope>
    <source>
        <tissue evidence="2">Whole organism</tissue>
    </source>
</reference>
<name>A0A979FWP0_HYAAZ</name>
<dbReference type="GeneID" id="125179167"/>
<dbReference type="RefSeq" id="XP_047740495.1">
    <property type="nucleotide sequence ID" value="XM_047884539.1"/>
</dbReference>
<evidence type="ECO:0000313" key="2">
    <source>
        <dbReference type="RefSeq" id="XP_047740495.1"/>
    </source>
</evidence>
<organism evidence="1 2">
    <name type="scientific">Hyalella azteca</name>
    <name type="common">Amphipod</name>
    <dbReference type="NCBI Taxonomy" id="294128"/>
    <lineage>
        <taxon>Eukaryota</taxon>
        <taxon>Metazoa</taxon>
        <taxon>Ecdysozoa</taxon>
        <taxon>Arthropoda</taxon>
        <taxon>Crustacea</taxon>
        <taxon>Multicrustacea</taxon>
        <taxon>Malacostraca</taxon>
        <taxon>Eumalacostraca</taxon>
        <taxon>Peracarida</taxon>
        <taxon>Amphipoda</taxon>
        <taxon>Senticaudata</taxon>
        <taxon>Talitrida</taxon>
        <taxon>Talitroidea</taxon>
        <taxon>Hyalellidae</taxon>
        <taxon>Hyalella</taxon>
    </lineage>
</organism>
<keyword evidence="1" id="KW-1185">Reference proteome</keyword>
<protein>
    <submittedName>
        <fullName evidence="2">Uncharacterized protein LOC125179167</fullName>
    </submittedName>
</protein>
<gene>
    <name evidence="2" type="primary">LOC125179167</name>
</gene>
<evidence type="ECO:0000313" key="1">
    <source>
        <dbReference type="Proteomes" id="UP000694843"/>
    </source>
</evidence>
<dbReference type="AlphaFoldDB" id="A0A979FWP0"/>
<proteinExistence type="predicted"/>
<dbReference type="Proteomes" id="UP000694843">
    <property type="component" value="Unplaced"/>
</dbReference>